<comment type="caution">
    <text evidence="8">The sequence shown here is derived from an EMBL/GenBank/DDBJ whole genome shotgun (WGS) entry which is preliminary data.</text>
</comment>
<feature type="transmembrane region" description="Helical" evidence="6">
    <location>
        <begin position="16"/>
        <end position="37"/>
    </location>
</feature>
<dbReference type="GO" id="GO:0000271">
    <property type="term" value="P:polysaccharide biosynthetic process"/>
    <property type="evidence" value="ECO:0007669"/>
    <property type="project" value="InterPro"/>
</dbReference>
<dbReference type="Pfam" id="PF04138">
    <property type="entry name" value="GtrA_DPMS_TM"/>
    <property type="match status" value="1"/>
</dbReference>
<comment type="similarity">
    <text evidence="2">Belongs to the GtrA family.</text>
</comment>
<evidence type="ECO:0000256" key="3">
    <source>
        <dbReference type="ARBA" id="ARBA00022692"/>
    </source>
</evidence>
<dbReference type="InterPro" id="IPR051401">
    <property type="entry name" value="GtrA_CellWall_Glycosyl"/>
</dbReference>
<keyword evidence="3 6" id="KW-0812">Transmembrane</keyword>
<organism evidence="8 9">
    <name type="scientific">Ruminococcus bromii</name>
    <dbReference type="NCBI Taxonomy" id="40518"/>
    <lineage>
        <taxon>Bacteria</taxon>
        <taxon>Bacillati</taxon>
        <taxon>Bacillota</taxon>
        <taxon>Clostridia</taxon>
        <taxon>Eubacteriales</taxon>
        <taxon>Oscillospiraceae</taxon>
        <taxon>Ruminococcus</taxon>
    </lineage>
</organism>
<dbReference type="Proteomes" id="UP000233425">
    <property type="component" value="Unassembled WGS sequence"/>
</dbReference>
<dbReference type="EMBL" id="NNSR01000016">
    <property type="protein sequence ID" value="PKD32644.1"/>
    <property type="molecule type" value="Genomic_DNA"/>
</dbReference>
<dbReference type="AlphaFoldDB" id="A0A2N0V082"/>
<feature type="domain" description="GtrA/DPMS transmembrane" evidence="7">
    <location>
        <begin position="15"/>
        <end position="143"/>
    </location>
</feature>
<evidence type="ECO:0000313" key="9">
    <source>
        <dbReference type="Proteomes" id="UP000233425"/>
    </source>
</evidence>
<dbReference type="PANTHER" id="PTHR38459">
    <property type="entry name" value="PROPHAGE BACTOPRENOL-LINKED GLUCOSE TRANSLOCASE HOMOLOG"/>
    <property type="match status" value="1"/>
</dbReference>
<dbReference type="PANTHER" id="PTHR38459:SF1">
    <property type="entry name" value="PROPHAGE BACTOPRENOL-LINKED GLUCOSE TRANSLOCASE HOMOLOG"/>
    <property type="match status" value="1"/>
</dbReference>
<name>A0A2N0V082_9FIRM</name>
<proteinExistence type="inferred from homology"/>
<evidence type="ECO:0000256" key="1">
    <source>
        <dbReference type="ARBA" id="ARBA00004141"/>
    </source>
</evidence>
<sequence length="153" mass="17501">MGNFIKQFFDIKFWKFILVGILNTVVGMGLQFLFFNLCGWNEWISSLVGYILGSILSYFLNKYFTFKNKDKGWKPIVKFALNIAVCYGLAYGIAIPLISMLCTANSWTMFGWSVEKFAGNFSMIVGACLFVAFNYIGQRFFAFREKKGESGKQ</sequence>
<evidence type="ECO:0000313" key="8">
    <source>
        <dbReference type="EMBL" id="PKD32644.1"/>
    </source>
</evidence>
<feature type="transmembrane region" description="Helical" evidence="6">
    <location>
        <begin position="76"/>
        <end position="98"/>
    </location>
</feature>
<keyword evidence="5 6" id="KW-0472">Membrane</keyword>
<evidence type="ECO:0000256" key="4">
    <source>
        <dbReference type="ARBA" id="ARBA00022989"/>
    </source>
</evidence>
<protein>
    <submittedName>
        <fullName evidence="8">GtrA-like protein</fullName>
    </submittedName>
</protein>
<dbReference type="InterPro" id="IPR007267">
    <property type="entry name" value="GtrA_DPMS_TM"/>
</dbReference>
<evidence type="ECO:0000256" key="5">
    <source>
        <dbReference type="ARBA" id="ARBA00023136"/>
    </source>
</evidence>
<keyword evidence="4 6" id="KW-1133">Transmembrane helix</keyword>
<evidence type="ECO:0000256" key="2">
    <source>
        <dbReference type="ARBA" id="ARBA00009399"/>
    </source>
</evidence>
<dbReference type="GO" id="GO:0005886">
    <property type="term" value="C:plasma membrane"/>
    <property type="evidence" value="ECO:0007669"/>
    <property type="project" value="TreeGrafter"/>
</dbReference>
<comment type="subcellular location">
    <subcellularLocation>
        <location evidence="1">Membrane</location>
        <topology evidence="1">Multi-pass membrane protein</topology>
    </subcellularLocation>
</comment>
<feature type="transmembrane region" description="Helical" evidence="6">
    <location>
        <begin position="118"/>
        <end position="137"/>
    </location>
</feature>
<keyword evidence="9" id="KW-1185">Reference proteome</keyword>
<gene>
    <name evidence="8" type="ORF">RBATCC27255_00116</name>
</gene>
<accession>A0A2N0V082</accession>
<dbReference type="RefSeq" id="WP_101028278.1">
    <property type="nucleotide sequence ID" value="NZ_CABMMZ010000016.1"/>
</dbReference>
<evidence type="ECO:0000259" key="7">
    <source>
        <dbReference type="Pfam" id="PF04138"/>
    </source>
</evidence>
<evidence type="ECO:0000256" key="6">
    <source>
        <dbReference type="SAM" id="Phobius"/>
    </source>
</evidence>
<reference evidence="8" key="1">
    <citation type="journal article" date="2018" name="Environ. Microbiol.">
        <title>Sporulation capability and amylosome conservation among diverse human colonic and rumen isolates of the keystone starch-degrader Ruminococcus bromii.</title>
        <authorList>
            <person name="Mukhopadhya I."/>
            <person name="Morais S."/>
            <person name="Laverde-Gomez J."/>
            <person name="Sheridan P.O."/>
            <person name="Walker A.W."/>
            <person name="Kelly W."/>
            <person name="Klieve A.V."/>
            <person name="Ouwerkerk D."/>
            <person name="Duncan S.H."/>
            <person name="Louis P."/>
            <person name="Koropatkin N."/>
            <person name="Cockburn D."/>
            <person name="Kibler R."/>
            <person name="Cooper P.J."/>
            <person name="Sandoval C."/>
            <person name="Crost E."/>
            <person name="Juge N."/>
            <person name="Bayer E.A."/>
            <person name="Flint H.J."/>
        </authorList>
    </citation>
    <scope>NUCLEOTIDE SEQUENCE [LARGE SCALE GENOMIC DNA]</scope>
    <source>
        <strain evidence="8">ATCC 27255</strain>
    </source>
</reference>
<feature type="transmembrane region" description="Helical" evidence="6">
    <location>
        <begin position="43"/>
        <end position="64"/>
    </location>
</feature>